<dbReference type="SMART" id="SM00249">
    <property type="entry name" value="PHD"/>
    <property type="match status" value="2"/>
</dbReference>
<dbReference type="PROSITE" id="PS50016">
    <property type="entry name" value="ZF_PHD_2"/>
    <property type="match status" value="1"/>
</dbReference>
<keyword evidence="1" id="KW-0479">Metal-binding</keyword>
<dbReference type="InterPro" id="IPR019786">
    <property type="entry name" value="Zinc_finger_PHD-type_CS"/>
</dbReference>
<keyword evidence="9" id="KW-1185">Reference proteome</keyword>
<evidence type="ECO:0000259" key="6">
    <source>
        <dbReference type="PROSITE" id="PS50016"/>
    </source>
</evidence>
<dbReference type="InterPro" id="IPR013083">
    <property type="entry name" value="Znf_RING/FYVE/PHD"/>
</dbReference>
<evidence type="ECO:0000256" key="2">
    <source>
        <dbReference type="ARBA" id="ARBA00022771"/>
    </source>
</evidence>
<evidence type="ECO:0000313" key="9">
    <source>
        <dbReference type="Proteomes" id="UP001642409"/>
    </source>
</evidence>
<feature type="domain" description="PHD-type" evidence="6">
    <location>
        <begin position="6"/>
        <end position="57"/>
    </location>
</feature>
<accession>A0AA86QGC6</accession>
<comment type="caution">
    <text evidence="7">The sequence shown here is derived from an EMBL/GenBank/DDBJ whole genome shotgun (WGS) entry which is preliminary data.</text>
</comment>
<gene>
    <name evidence="7" type="ORF">HINF_LOCUS45845</name>
    <name evidence="8" type="ORF">HINF_LOCUS48199</name>
</gene>
<dbReference type="EMBL" id="CATOUU010000902">
    <property type="protein sequence ID" value="CAI9958200.1"/>
    <property type="molecule type" value="Genomic_DNA"/>
</dbReference>
<dbReference type="InterPro" id="IPR001965">
    <property type="entry name" value="Znf_PHD"/>
</dbReference>
<organism evidence="7">
    <name type="scientific">Hexamita inflata</name>
    <dbReference type="NCBI Taxonomy" id="28002"/>
    <lineage>
        <taxon>Eukaryota</taxon>
        <taxon>Metamonada</taxon>
        <taxon>Diplomonadida</taxon>
        <taxon>Hexamitidae</taxon>
        <taxon>Hexamitinae</taxon>
        <taxon>Hexamita</taxon>
    </lineage>
</organism>
<dbReference type="InterPro" id="IPR050701">
    <property type="entry name" value="Histone_Mod_Regulator"/>
</dbReference>
<dbReference type="PROSITE" id="PS01359">
    <property type="entry name" value="ZF_PHD_1"/>
    <property type="match status" value="1"/>
</dbReference>
<dbReference type="GO" id="GO:0006357">
    <property type="term" value="P:regulation of transcription by RNA polymerase II"/>
    <property type="evidence" value="ECO:0007669"/>
    <property type="project" value="TreeGrafter"/>
</dbReference>
<evidence type="ECO:0000313" key="8">
    <source>
        <dbReference type="EMBL" id="CAL6058309.1"/>
    </source>
</evidence>
<evidence type="ECO:0000256" key="4">
    <source>
        <dbReference type="PROSITE-ProRule" id="PRU00146"/>
    </source>
</evidence>
<dbReference type="PANTHER" id="PTHR13793">
    <property type="entry name" value="PHD FINGER PROTEINS"/>
    <property type="match status" value="1"/>
</dbReference>
<keyword evidence="3" id="KW-0862">Zinc</keyword>
<proteinExistence type="predicted"/>
<dbReference type="AlphaFoldDB" id="A0AA86QGC6"/>
<dbReference type="GO" id="GO:0008270">
    <property type="term" value="F:zinc ion binding"/>
    <property type="evidence" value="ECO:0007669"/>
    <property type="project" value="UniProtKB-KW"/>
</dbReference>
<reference evidence="7" key="1">
    <citation type="submission" date="2023-06" db="EMBL/GenBank/DDBJ databases">
        <authorList>
            <person name="Kurt Z."/>
        </authorList>
    </citation>
    <scope>NUCLEOTIDE SEQUENCE</scope>
</reference>
<dbReference type="SUPFAM" id="SSF57903">
    <property type="entry name" value="FYVE/PHD zinc finger"/>
    <property type="match status" value="1"/>
</dbReference>
<dbReference type="Proteomes" id="UP001642409">
    <property type="component" value="Unassembled WGS sequence"/>
</dbReference>
<name>A0AA86QGC6_9EUKA</name>
<dbReference type="InterPro" id="IPR011011">
    <property type="entry name" value="Znf_FYVE_PHD"/>
</dbReference>
<protein>
    <submittedName>
        <fullName evidence="7">PHD-finger domain-containing protein</fullName>
    </submittedName>
    <submittedName>
        <fullName evidence="8">PHD-finger_domain-containing protein</fullName>
    </submittedName>
</protein>
<evidence type="ECO:0000256" key="3">
    <source>
        <dbReference type="ARBA" id="ARBA00022833"/>
    </source>
</evidence>
<dbReference type="EMBL" id="CAXDID020000220">
    <property type="protein sequence ID" value="CAL6058309.1"/>
    <property type="molecule type" value="Genomic_DNA"/>
</dbReference>
<dbReference type="Pfam" id="PF13832">
    <property type="entry name" value="zf-HC5HC2H_2"/>
    <property type="match status" value="1"/>
</dbReference>
<keyword evidence="2 4" id="KW-0863">Zinc-finger</keyword>
<evidence type="ECO:0000313" key="7">
    <source>
        <dbReference type="EMBL" id="CAI9958200.1"/>
    </source>
</evidence>
<dbReference type="Gene3D" id="3.30.40.10">
    <property type="entry name" value="Zinc/RING finger domain, C3HC4 (zinc finger)"/>
    <property type="match status" value="2"/>
</dbReference>
<sequence length="448" mass="52481">MKIGDEDFCEICFSADVDDSPIIYCDKCDSCVHLSCAHLPDEIVDAPEYICEYCRLNRPACVLCSQSLPFHGFPIYDAFVHTICYRLAPFQYQFESVAQLPPVDYPTFLMKCMSDCACDFCKLPGLIVTCSQSKCKRAYHPTCFIQAKGAVQVRETNDLELVRVCCHQHLDSMRTRMCKEAFFLLKNETNKINSNQFKKIQGKLIGVIGDRKTKFEKEEEKEAKEKENKINENEIKEDVKETNIKETNKEELKENKEQRENKVDEKQEKIEKQQEIIREMQQKIVQTDKSLGLRQLNAIQYQYLLCENLYSETLKTQKKDLVVVKDEDYFEEQQDLNMTQLYLKQVHIQPVVQLLKISDTNEIHIDTYTIISQKQLDVQIFKGVKLAGVYTSNTEIWYMQFEVFNRTFSRNIKYTLCKGELFNENFANTYVLLQHALDVETCYQVTWM</sequence>
<dbReference type="Pfam" id="PF00628">
    <property type="entry name" value="PHD"/>
    <property type="match status" value="1"/>
</dbReference>
<reference evidence="8 9" key="2">
    <citation type="submission" date="2024-07" db="EMBL/GenBank/DDBJ databases">
        <authorList>
            <person name="Akdeniz Z."/>
        </authorList>
    </citation>
    <scope>NUCLEOTIDE SEQUENCE [LARGE SCALE GENOMIC DNA]</scope>
</reference>
<dbReference type="PANTHER" id="PTHR13793:SF107">
    <property type="entry name" value="BROMODOMAIN-CONTAINING PROTEIN HOMOLOG"/>
    <property type="match status" value="1"/>
</dbReference>
<dbReference type="InterPro" id="IPR019787">
    <property type="entry name" value="Znf_PHD-finger"/>
</dbReference>
<feature type="region of interest" description="Disordered" evidence="5">
    <location>
        <begin position="246"/>
        <end position="266"/>
    </location>
</feature>
<evidence type="ECO:0000256" key="1">
    <source>
        <dbReference type="ARBA" id="ARBA00022723"/>
    </source>
</evidence>
<evidence type="ECO:0000256" key="5">
    <source>
        <dbReference type="SAM" id="MobiDB-lite"/>
    </source>
</evidence>